<feature type="region of interest" description="Disordered" evidence="2">
    <location>
        <begin position="1"/>
        <end position="69"/>
    </location>
</feature>
<feature type="compositionally biased region" description="Basic and acidic residues" evidence="2">
    <location>
        <begin position="1"/>
        <end position="28"/>
    </location>
</feature>
<evidence type="ECO:0000259" key="3">
    <source>
        <dbReference type="Pfam" id="PF24883"/>
    </source>
</evidence>
<evidence type="ECO:0000313" key="4">
    <source>
        <dbReference type="EMBL" id="KAF5843009.1"/>
    </source>
</evidence>
<dbReference type="Proteomes" id="UP000815325">
    <property type="component" value="Unassembled WGS sequence"/>
</dbReference>
<dbReference type="Pfam" id="PF24883">
    <property type="entry name" value="NPHP3_N"/>
    <property type="match status" value="1"/>
</dbReference>
<sequence>MGCFFSKEEAPVRKEKTLLDTKQPEKAGTRAGPAEPSNPEAVEAPELLQGQPKKKAAQAAGSAAQEVTEDPGHVVDDVADTAQNVLKDPAEECIERAAALRDEWLSNIAQCSCEDMQVGEVDVVLDTVEKVVTKFLDVFTSKGKQRDADVDIQSLELRKRTKLEQYFAKYSALGQMFIDMSGPAMEAMPFGAPAAAVLGAVYGRAAQAARLSRNCEILLNLLKLVDAQLARVLGRLAKDRKKMHDDVLKALQEVLQQTTKGGRIMKDYVGQGFVLRFILSKGNEIKFYNLDQGIRGAMLKTSFVISMDSLANPADYQPDSSAPLRAAVCAAAGMTEDNLDEKKAQAALRHLRESQPGKLQELFKEHVQQYGSYGDQILVQLLQDVQEDIQQIKGDIVGLRIEFTRLKCFVESQAESSSRQEEHVPLKTYLFAWWKGRIGRRTRSVSVEDFFKRLIDFLKEGEENAIFEYEEEVLKFFPEDMLEVAPKKICLEDGRVLVFFTFVVMPMVDSDKDGVVELDQLLHLQEIGEQCMQKLGESKPPAGMGDLLDYILLGFNKEDFFKRAHYIACTPEVDLVAKKLEVTPMLESMLKNGVRSLLKVHTPDTRQWLFDHVKEWLKTALSAGQDTGTHSQNRMFLLLAGPGMGKTVFSAVMETQLTAQMQTGQKLLLVRHFFKVSEPRAQGKAMVLCLAMQLAEQLPGMAQILLPRAKEHGNANQLTLQDAFNK</sequence>
<reference evidence="4" key="1">
    <citation type="submission" date="2017-08" db="EMBL/GenBank/DDBJ databases">
        <authorList>
            <person name="Polle J.E."/>
            <person name="Barry K."/>
            <person name="Cushman J."/>
            <person name="Schmutz J."/>
            <person name="Tran D."/>
            <person name="Hathwaick L.T."/>
            <person name="Yim W.C."/>
            <person name="Jenkins J."/>
            <person name="Mckie-Krisberg Z.M."/>
            <person name="Prochnik S."/>
            <person name="Lindquist E."/>
            <person name="Dockter R.B."/>
            <person name="Adam C."/>
            <person name="Molina H."/>
            <person name="Bunkerborg J."/>
            <person name="Jin E."/>
            <person name="Buchheim M."/>
            <person name="Magnuson J."/>
        </authorList>
    </citation>
    <scope>NUCLEOTIDE SEQUENCE</scope>
    <source>
        <strain evidence="4">CCAP 19/18</strain>
    </source>
</reference>
<keyword evidence="1" id="KW-0677">Repeat</keyword>
<dbReference type="InterPro" id="IPR056884">
    <property type="entry name" value="NPHP3-like_N"/>
</dbReference>
<evidence type="ECO:0000313" key="5">
    <source>
        <dbReference type="Proteomes" id="UP000815325"/>
    </source>
</evidence>
<keyword evidence="5" id="KW-1185">Reference proteome</keyword>
<name>A0ABQ7H827_DUNSA</name>
<comment type="caution">
    <text evidence="4">The sequence shown here is derived from an EMBL/GenBank/DDBJ whole genome shotgun (WGS) entry which is preliminary data.</text>
</comment>
<accession>A0ABQ7H827</accession>
<dbReference type="EMBL" id="MU069450">
    <property type="protein sequence ID" value="KAF5843009.1"/>
    <property type="molecule type" value="Genomic_DNA"/>
</dbReference>
<proteinExistence type="predicted"/>
<evidence type="ECO:0000256" key="2">
    <source>
        <dbReference type="SAM" id="MobiDB-lite"/>
    </source>
</evidence>
<evidence type="ECO:0000256" key="1">
    <source>
        <dbReference type="ARBA" id="ARBA00022737"/>
    </source>
</evidence>
<protein>
    <recommendedName>
        <fullName evidence="3">Nephrocystin 3-like N-terminal domain-containing protein</fullName>
    </recommendedName>
</protein>
<feature type="domain" description="Nephrocystin 3-like N-terminal" evidence="3">
    <location>
        <begin position="605"/>
        <end position="722"/>
    </location>
</feature>
<gene>
    <name evidence="4" type="ORF">DUNSADRAFT_3138</name>
</gene>
<organism evidence="4 5">
    <name type="scientific">Dunaliella salina</name>
    <name type="common">Green alga</name>
    <name type="synonym">Protococcus salinus</name>
    <dbReference type="NCBI Taxonomy" id="3046"/>
    <lineage>
        <taxon>Eukaryota</taxon>
        <taxon>Viridiplantae</taxon>
        <taxon>Chlorophyta</taxon>
        <taxon>core chlorophytes</taxon>
        <taxon>Chlorophyceae</taxon>
        <taxon>CS clade</taxon>
        <taxon>Chlamydomonadales</taxon>
        <taxon>Dunaliellaceae</taxon>
        <taxon>Dunaliella</taxon>
    </lineage>
</organism>